<protein>
    <submittedName>
        <fullName evidence="2">Uncharacterized protein</fullName>
    </submittedName>
</protein>
<dbReference type="Proteomes" id="UP000507470">
    <property type="component" value="Unassembled WGS sequence"/>
</dbReference>
<dbReference type="AlphaFoldDB" id="A0A6J8BN81"/>
<gene>
    <name evidence="2" type="ORF">MCOR_20824</name>
</gene>
<keyword evidence="1" id="KW-0732">Signal</keyword>
<reference evidence="2 3" key="1">
    <citation type="submission" date="2020-06" db="EMBL/GenBank/DDBJ databases">
        <authorList>
            <person name="Li R."/>
            <person name="Bekaert M."/>
        </authorList>
    </citation>
    <scope>NUCLEOTIDE SEQUENCE [LARGE SCALE GENOMIC DNA]</scope>
    <source>
        <strain evidence="3">wild</strain>
    </source>
</reference>
<feature type="signal peptide" evidence="1">
    <location>
        <begin position="1"/>
        <end position="19"/>
    </location>
</feature>
<evidence type="ECO:0000313" key="2">
    <source>
        <dbReference type="EMBL" id="CAC5385263.1"/>
    </source>
</evidence>
<accession>A0A6J8BN81</accession>
<proteinExistence type="predicted"/>
<organism evidence="2 3">
    <name type="scientific">Mytilus coruscus</name>
    <name type="common">Sea mussel</name>
    <dbReference type="NCBI Taxonomy" id="42192"/>
    <lineage>
        <taxon>Eukaryota</taxon>
        <taxon>Metazoa</taxon>
        <taxon>Spiralia</taxon>
        <taxon>Lophotrochozoa</taxon>
        <taxon>Mollusca</taxon>
        <taxon>Bivalvia</taxon>
        <taxon>Autobranchia</taxon>
        <taxon>Pteriomorphia</taxon>
        <taxon>Mytilida</taxon>
        <taxon>Mytiloidea</taxon>
        <taxon>Mytilidae</taxon>
        <taxon>Mytilinae</taxon>
        <taxon>Mytilus</taxon>
    </lineage>
</organism>
<name>A0A6J8BN81_MYTCO</name>
<keyword evidence="3" id="KW-1185">Reference proteome</keyword>
<dbReference type="EMBL" id="CACVKT020003692">
    <property type="protein sequence ID" value="CAC5385263.1"/>
    <property type="molecule type" value="Genomic_DNA"/>
</dbReference>
<feature type="chain" id="PRO_5027055721" evidence="1">
    <location>
        <begin position="20"/>
        <end position="174"/>
    </location>
</feature>
<sequence>MKPYHAVSLSSLLHLKVLSLLHLDSEYLDITTEERLQLYGPPVIINYVDSHFHMDNLRWRVGSSDFLRFNSDRDQVTDFLQFGISSYCCLNICQVVWKNKRRSKDKNDPWLARKSSQLCKPKNSRDMAGRFTCTFELQKVIAVGECELDITDTLSSKDLEKTGHLEKISKDCKT</sequence>
<evidence type="ECO:0000313" key="3">
    <source>
        <dbReference type="Proteomes" id="UP000507470"/>
    </source>
</evidence>
<evidence type="ECO:0000256" key="1">
    <source>
        <dbReference type="SAM" id="SignalP"/>
    </source>
</evidence>